<dbReference type="Pfam" id="PF05699">
    <property type="entry name" value="Dimer_Tnp_hAT"/>
    <property type="match status" value="1"/>
</dbReference>
<dbReference type="EMBL" id="BLAL01000079">
    <property type="protein sequence ID" value="GES84304.1"/>
    <property type="molecule type" value="Genomic_DNA"/>
</dbReference>
<dbReference type="SUPFAM" id="SSF53098">
    <property type="entry name" value="Ribonuclease H-like"/>
    <property type="match status" value="1"/>
</dbReference>
<dbReference type="PANTHER" id="PTHR32344">
    <property type="entry name" value="U1-TYPE DOMAIN-CONTAINING PROTEIN"/>
    <property type="match status" value="1"/>
</dbReference>
<dbReference type="GO" id="GO:0005634">
    <property type="term" value="C:nucleus"/>
    <property type="evidence" value="ECO:0007669"/>
    <property type="project" value="InterPro"/>
</dbReference>
<dbReference type="InterPro" id="IPR033375">
    <property type="entry name" value="Cggbp1"/>
</dbReference>
<organism evidence="2 3">
    <name type="scientific">Rhizophagus clarus</name>
    <dbReference type="NCBI Taxonomy" id="94130"/>
    <lineage>
        <taxon>Eukaryota</taxon>
        <taxon>Fungi</taxon>
        <taxon>Fungi incertae sedis</taxon>
        <taxon>Mucoromycota</taxon>
        <taxon>Glomeromycotina</taxon>
        <taxon>Glomeromycetes</taxon>
        <taxon>Glomerales</taxon>
        <taxon>Glomeraceae</taxon>
        <taxon>Rhizophagus</taxon>
    </lineage>
</organism>
<evidence type="ECO:0000313" key="2">
    <source>
        <dbReference type="EMBL" id="GES84304.1"/>
    </source>
</evidence>
<dbReference type="GO" id="GO:0006357">
    <property type="term" value="P:regulation of transcription by RNA polymerase II"/>
    <property type="evidence" value="ECO:0007669"/>
    <property type="project" value="InterPro"/>
</dbReference>
<reference evidence="2" key="1">
    <citation type="submission" date="2019-10" db="EMBL/GenBank/DDBJ databases">
        <title>Conservation and host-specific expression of non-tandemly repeated heterogenous ribosome RNA gene in arbuscular mycorrhizal fungi.</title>
        <authorList>
            <person name="Maeda T."/>
            <person name="Kobayashi Y."/>
            <person name="Nakagawa T."/>
            <person name="Ezawa T."/>
            <person name="Yamaguchi K."/>
            <person name="Bino T."/>
            <person name="Nishimoto Y."/>
            <person name="Shigenobu S."/>
            <person name="Kawaguchi M."/>
        </authorList>
    </citation>
    <scope>NUCLEOTIDE SEQUENCE</scope>
    <source>
        <strain evidence="2">HR1</strain>
    </source>
</reference>
<dbReference type="AlphaFoldDB" id="A0A8H3QPL1"/>
<comment type="caution">
    <text evidence="2">The sequence shown here is derived from an EMBL/GenBank/DDBJ whole genome shotgun (WGS) entry which is preliminary data.</text>
</comment>
<evidence type="ECO:0000259" key="1">
    <source>
        <dbReference type="Pfam" id="PF05699"/>
    </source>
</evidence>
<dbReference type="InterPro" id="IPR008906">
    <property type="entry name" value="HATC_C_dom"/>
</dbReference>
<dbReference type="Proteomes" id="UP000615446">
    <property type="component" value="Unassembled WGS sequence"/>
</dbReference>
<dbReference type="InterPro" id="IPR012337">
    <property type="entry name" value="RNaseH-like_sf"/>
</dbReference>
<protein>
    <submittedName>
        <fullName evidence="2">Transcription factor E2F6 isoform X2</fullName>
    </submittedName>
</protein>
<name>A0A8H3QPL1_9GLOM</name>
<dbReference type="GO" id="GO:0046983">
    <property type="term" value="F:protein dimerization activity"/>
    <property type="evidence" value="ECO:0007669"/>
    <property type="project" value="InterPro"/>
</dbReference>
<gene>
    <name evidence="2" type="ORF">RCL2_001142800</name>
</gene>
<sequence length="561" mass="65836">MVAPHICLSQSAEYRENYIVQENKLWCQFCNVEIDHERKNSVDKHIKTLKHLNNKNKNNSNLLIQRTLPSFENTLNEREKINKEIVEAFTYADIPLEKIEKLKPFLLNHCKNVGLITGANQLREKYLPLSYEIALQKLKNDVINKIICLTIDETTDRCGWHAVNILFSFDNKTKLAKTEFLSNVNASSISQFVMNTIHFYNISYENIIFFISDNASYMKLAYSNLSPFLPNLKHNCCLAHILNLIGEAWVNFQKFELEHLLQNGIESSTLAPLPVKTRWNSWFLFLCWIKPLYSHLITFVTAEYSINHDSKAVRDLYTFCQNRSHVFCVKIFIYFITYNSKRLINDLEFFKIRNKAIAPFVYSRIVSLQAFLSSGTRNPPISNEIFQLLNEENQDIASFVSLFSRAFILANEKCEKHISHHPVLLFFKAIQCFDPRFIQSNSSNHNMENYRIIKEFYLPTDTLIQEWAVYCGLNESIEEFDDLDLYWQGKRHILPEFSSLALIYIWLPVSGVDIERSFSSYKSILSDRRVALKEENIQMLNFLYFNLSNNDDYNNELMIYE</sequence>
<accession>A0A8H3QPL1</accession>
<dbReference type="GO" id="GO:0003690">
    <property type="term" value="F:double-stranded DNA binding"/>
    <property type="evidence" value="ECO:0007669"/>
    <property type="project" value="InterPro"/>
</dbReference>
<dbReference type="OrthoDB" id="2349701at2759"/>
<proteinExistence type="predicted"/>
<feature type="domain" description="HAT C-terminal dimerisation" evidence="1">
    <location>
        <begin position="485"/>
        <end position="547"/>
    </location>
</feature>
<dbReference type="PANTHER" id="PTHR32344:SF1">
    <property type="entry name" value="U1-TYPE DOMAIN-CONTAINING PROTEIN"/>
    <property type="match status" value="1"/>
</dbReference>
<evidence type="ECO:0000313" key="3">
    <source>
        <dbReference type="Proteomes" id="UP000615446"/>
    </source>
</evidence>